<dbReference type="EMBL" id="GBXM01076078">
    <property type="protein sequence ID" value="JAH32499.1"/>
    <property type="molecule type" value="Transcribed_RNA"/>
</dbReference>
<sequence length="32" mass="3189">MGKNTNSENCAAHPSPVSRRDPSASCPSGCGA</sequence>
<dbReference type="AlphaFoldDB" id="A0A0E9RTL6"/>
<evidence type="ECO:0000313" key="2">
    <source>
        <dbReference type="EMBL" id="JAH32499.1"/>
    </source>
</evidence>
<protein>
    <submittedName>
        <fullName evidence="2">Uncharacterized protein</fullName>
    </submittedName>
</protein>
<accession>A0A0E9RTL6</accession>
<feature type="region of interest" description="Disordered" evidence="1">
    <location>
        <begin position="1"/>
        <end position="32"/>
    </location>
</feature>
<reference evidence="2" key="1">
    <citation type="submission" date="2014-11" db="EMBL/GenBank/DDBJ databases">
        <authorList>
            <person name="Amaro Gonzalez C."/>
        </authorList>
    </citation>
    <scope>NUCLEOTIDE SEQUENCE</scope>
</reference>
<name>A0A0E9RTL6_ANGAN</name>
<reference evidence="2" key="2">
    <citation type="journal article" date="2015" name="Fish Shellfish Immunol.">
        <title>Early steps in the European eel (Anguilla anguilla)-Vibrio vulnificus interaction in the gills: Role of the RtxA13 toxin.</title>
        <authorList>
            <person name="Callol A."/>
            <person name="Pajuelo D."/>
            <person name="Ebbesson L."/>
            <person name="Teles M."/>
            <person name="MacKenzie S."/>
            <person name="Amaro C."/>
        </authorList>
    </citation>
    <scope>NUCLEOTIDE SEQUENCE</scope>
</reference>
<evidence type="ECO:0000256" key="1">
    <source>
        <dbReference type="SAM" id="MobiDB-lite"/>
    </source>
</evidence>
<organism evidence="2">
    <name type="scientific">Anguilla anguilla</name>
    <name type="common">European freshwater eel</name>
    <name type="synonym">Muraena anguilla</name>
    <dbReference type="NCBI Taxonomy" id="7936"/>
    <lineage>
        <taxon>Eukaryota</taxon>
        <taxon>Metazoa</taxon>
        <taxon>Chordata</taxon>
        <taxon>Craniata</taxon>
        <taxon>Vertebrata</taxon>
        <taxon>Euteleostomi</taxon>
        <taxon>Actinopterygii</taxon>
        <taxon>Neopterygii</taxon>
        <taxon>Teleostei</taxon>
        <taxon>Anguilliformes</taxon>
        <taxon>Anguillidae</taxon>
        <taxon>Anguilla</taxon>
    </lineage>
</organism>
<proteinExistence type="predicted"/>